<dbReference type="PROSITE" id="PS00452">
    <property type="entry name" value="GUANYLATE_CYCLASE_1"/>
    <property type="match status" value="1"/>
</dbReference>
<evidence type="ECO:0000256" key="1">
    <source>
        <dbReference type="ARBA" id="ARBA00001436"/>
    </source>
</evidence>
<accession>A0AAR5P725</accession>
<dbReference type="GO" id="GO:0004672">
    <property type="term" value="F:protein kinase activity"/>
    <property type="evidence" value="ECO:0007669"/>
    <property type="project" value="InterPro"/>
</dbReference>
<dbReference type="GO" id="GO:0004383">
    <property type="term" value="F:guanylate cyclase activity"/>
    <property type="evidence" value="ECO:0007669"/>
    <property type="project" value="UniProtKB-EC"/>
</dbReference>
<dbReference type="InterPro" id="IPR018297">
    <property type="entry name" value="A/G_cyclase_CS"/>
</dbReference>
<dbReference type="RefSeq" id="XP_048522614.1">
    <property type="nucleotide sequence ID" value="XM_048666657.1"/>
</dbReference>
<dbReference type="KEGG" id="dpa:109535221"/>
<dbReference type="GeneID" id="109535221"/>
<dbReference type="EC" id="4.6.1.2" evidence="3 15"/>
<feature type="domain" description="Protein kinase" evidence="17">
    <location>
        <begin position="520"/>
        <end position="832"/>
    </location>
</feature>
<evidence type="ECO:0000313" key="19">
    <source>
        <dbReference type="EnsemblMetazoa" id="XP_019756657.1"/>
    </source>
</evidence>
<evidence type="ECO:0000256" key="11">
    <source>
        <dbReference type="ARBA" id="ARBA00023180"/>
    </source>
</evidence>
<dbReference type="InterPro" id="IPR050401">
    <property type="entry name" value="Cyclic_nucleotide_synthase"/>
</dbReference>
<dbReference type="InterPro" id="IPR011645">
    <property type="entry name" value="HNOB_dom_associated"/>
</dbReference>
<feature type="signal peptide" evidence="16">
    <location>
        <begin position="1"/>
        <end position="17"/>
    </location>
</feature>
<dbReference type="InterPro" id="IPR028082">
    <property type="entry name" value="Peripla_BP_I"/>
</dbReference>
<keyword evidence="7" id="KW-1133">Transmembrane helix</keyword>
<comment type="similarity">
    <text evidence="14">Belongs to the adenylyl cyclase class-4/guanylyl cyclase family.</text>
</comment>
<dbReference type="SUPFAM" id="SSF53822">
    <property type="entry name" value="Periplasmic binding protein-like I"/>
    <property type="match status" value="1"/>
</dbReference>
<evidence type="ECO:0000256" key="10">
    <source>
        <dbReference type="ARBA" id="ARBA00023170"/>
    </source>
</evidence>
<dbReference type="RefSeq" id="XP_019756657.1">
    <property type="nucleotide sequence ID" value="XM_019901098.2"/>
</dbReference>
<evidence type="ECO:0000256" key="7">
    <source>
        <dbReference type="ARBA" id="ARBA00022989"/>
    </source>
</evidence>
<dbReference type="Proteomes" id="UP000019118">
    <property type="component" value="Unassembled WGS sequence"/>
</dbReference>
<organism evidence="19 20">
    <name type="scientific">Dendroctonus ponderosae</name>
    <name type="common">Mountain pine beetle</name>
    <dbReference type="NCBI Taxonomy" id="77166"/>
    <lineage>
        <taxon>Eukaryota</taxon>
        <taxon>Metazoa</taxon>
        <taxon>Ecdysozoa</taxon>
        <taxon>Arthropoda</taxon>
        <taxon>Hexapoda</taxon>
        <taxon>Insecta</taxon>
        <taxon>Pterygota</taxon>
        <taxon>Neoptera</taxon>
        <taxon>Endopterygota</taxon>
        <taxon>Coleoptera</taxon>
        <taxon>Polyphaga</taxon>
        <taxon>Cucujiformia</taxon>
        <taxon>Curculionidae</taxon>
        <taxon>Scolytinae</taxon>
        <taxon>Dendroctonus</taxon>
    </lineage>
</organism>
<keyword evidence="12 14" id="KW-0456">Lyase</keyword>
<dbReference type="SMART" id="SM00044">
    <property type="entry name" value="CYCc"/>
    <property type="match status" value="1"/>
</dbReference>
<comment type="subcellular location">
    <subcellularLocation>
        <location evidence="2">Cell membrane</location>
        <topology evidence="2">Single-pass type I membrane protein</topology>
    </subcellularLocation>
</comment>
<sequence length="1306" mass="147880">MLKILLVMASITTKISSDNFTIGYLTGSQRRPGDREYSRPGLTISGAISLAVEEVNRTLAKRGHQIYFIVEETFGEEIISVQKTADLWTRNVSAYIGPQETCEHEAFMASAFNVPMISYFCTYSATSDKAKFPTFARTRPPDTQISKSVVSVLTAFNWTHVVLLYLKSPEFEFINIATILKDTLPVFGITIIATKFWDSPYHHGYMDNPFVKLVEETYRDTRIFVILGHHYEHLGLMIAMEEKKLFDKGEYFVVGVDIEQYDDKNPSKYLRGLLRDSDFPNDPVAQRAYKSYLGIVPSSPVGFENFTVMVNNYMEKPPFSFPNPLSQFGGGKLVRSWQLVASLRKPQNFLQIRAEAAYLYDAVHVYAKALMKVMDSGGDPRNGTAIVEAMKNTHYKSAMGYIVFMDENGDAEGNYTLIARKVLRHNKEQFGLFPVGIFARTASRLPVLHLIDSIDWINGEPPIAAPFCGFRGEKCITHTIEITGGVAGGVVLIMLIICLVLYRNWKYEQELDSLLWKIDYRDMEINGEPNSNVVGNKLPRSNQPFIRTSQVSLSSNPDADFRYSTIFTQIGIYKGRVFAIKKVHKKSIDITREMKKELKLMRDLRHDNLIAFIGACTDPPNICIVTEYCTRGSLKDILENEDVKLDNMFIASLVGDILRGMIYLHESPIRFHGALNSANCLVDSRWVVKLSDFGLREFKKGSDDFSLKDPARIREKCYKLLYRAPELLRLQDSFLAKDQPMGTQKGDIYSFGIILFELHNRHGPFGDLPFSPGEILNKVIHCSNPASPFRPPLDKLENSCDFVKDCLKECWMEGPEERPDFKSIRTKLRPLRKGMKPNIFDNMMAMMEKYANNLEVLVDERTDQLQEEKKKTEALLYEMLPKPVADQLKKGNKVEAEGFDCVTIYFSDIVGFTAMSAESTPLQVVNFLNDLYTCFDSIIENYDVYKVETIGDAYMVVSGLPIKNDYQHAAEIATMSLHLLSEVKNFTIRHRPGQRLMLRIGIHSGPVCAGVVGLKMPRYCLFGDTVNTASRMESTGQPLKIHCSRACRDLLSRLGGYQLIERGLVTMKGKGDQQTYWLLGEDFHFRKLRKELREKRRAEWRGRTVRTSNPDGNGHYIVTRSSLKNKNSIVRSPIPRCSSFESPKRLRFANGDHLEKRSENKYLEAITDNSPSRKDFQCLDSDSLVTLQPYTIDCCADIWKAASTSCPCIENLATSAALVAQTQLAILSDDQKLARPICYSVPTLCCHLSVPQGIPVHTISAPTSPRKQEVDLLARYSRDAEEIPVWTESAPLLKITTPLDSETTCV</sequence>
<evidence type="ECO:0000256" key="3">
    <source>
        <dbReference type="ARBA" id="ARBA00012202"/>
    </source>
</evidence>
<dbReference type="PANTHER" id="PTHR11920:SF335">
    <property type="entry name" value="GUANYLATE CYCLASE"/>
    <property type="match status" value="1"/>
</dbReference>
<keyword evidence="4" id="KW-0812">Transmembrane</keyword>
<dbReference type="FunFam" id="3.40.50.2300:FF:000265">
    <property type="entry name" value="Guanylate cyclase"/>
    <property type="match status" value="1"/>
</dbReference>
<dbReference type="Pfam" id="PF07701">
    <property type="entry name" value="HNOBA"/>
    <property type="match status" value="1"/>
</dbReference>
<dbReference type="GO" id="GO:0005525">
    <property type="term" value="F:GTP binding"/>
    <property type="evidence" value="ECO:0007669"/>
    <property type="project" value="UniProtKB-KW"/>
</dbReference>
<dbReference type="GO" id="GO:0005524">
    <property type="term" value="F:ATP binding"/>
    <property type="evidence" value="ECO:0007669"/>
    <property type="project" value="InterPro"/>
</dbReference>
<dbReference type="GO" id="GO:0007168">
    <property type="term" value="P:receptor guanylyl cyclase signaling pathway"/>
    <property type="evidence" value="ECO:0007669"/>
    <property type="project" value="TreeGrafter"/>
</dbReference>
<dbReference type="SUPFAM" id="SSF56112">
    <property type="entry name" value="Protein kinase-like (PK-like)"/>
    <property type="match status" value="1"/>
</dbReference>
<dbReference type="GO" id="GO:0004016">
    <property type="term" value="F:adenylate cyclase activity"/>
    <property type="evidence" value="ECO:0007669"/>
    <property type="project" value="TreeGrafter"/>
</dbReference>
<evidence type="ECO:0000256" key="15">
    <source>
        <dbReference type="RuleBase" id="RU003431"/>
    </source>
</evidence>
<comment type="catalytic activity">
    <reaction evidence="1 15">
        <text>GTP = 3',5'-cyclic GMP + diphosphate</text>
        <dbReference type="Rhea" id="RHEA:13665"/>
        <dbReference type="ChEBI" id="CHEBI:33019"/>
        <dbReference type="ChEBI" id="CHEBI:37565"/>
        <dbReference type="ChEBI" id="CHEBI:57746"/>
        <dbReference type="EC" id="4.6.1.2"/>
    </reaction>
</comment>
<dbReference type="PROSITE" id="PS50125">
    <property type="entry name" value="GUANYLATE_CYCLASE_2"/>
    <property type="match status" value="1"/>
</dbReference>
<feature type="chain" id="PRO_5043770293" description="Guanylate cyclase" evidence="16">
    <location>
        <begin position="18"/>
        <end position="1306"/>
    </location>
</feature>
<dbReference type="InterPro" id="IPR011009">
    <property type="entry name" value="Kinase-like_dom_sf"/>
</dbReference>
<dbReference type="FunFam" id="3.30.70.1230:FF:000004">
    <property type="entry name" value="Guanylate cyclase"/>
    <property type="match status" value="1"/>
</dbReference>
<dbReference type="FunFam" id="1.10.510.10:FF:000420">
    <property type="entry name" value="Guanylate cyclase"/>
    <property type="match status" value="1"/>
</dbReference>
<keyword evidence="10" id="KW-0675">Receptor</keyword>
<keyword evidence="20" id="KW-1185">Reference proteome</keyword>
<keyword evidence="9" id="KW-0472">Membrane</keyword>
<proteinExistence type="inferred from homology"/>
<dbReference type="Pfam" id="PF01094">
    <property type="entry name" value="ANF_receptor"/>
    <property type="match status" value="1"/>
</dbReference>
<dbReference type="Gene3D" id="1.10.510.10">
    <property type="entry name" value="Transferase(Phosphotransferase) domain 1"/>
    <property type="match status" value="1"/>
</dbReference>
<evidence type="ECO:0000256" key="9">
    <source>
        <dbReference type="ARBA" id="ARBA00023136"/>
    </source>
</evidence>
<reference evidence="20" key="1">
    <citation type="journal article" date="2013" name="Genome Biol.">
        <title>Draft genome of the mountain pine beetle, Dendroctonus ponderosae Hopkins, a major forest pest.</title>
        <authorList>
            <person name="Keeling C.I."/>
            <person name="Yuen M.M."/>
            <person name="Liao N.Y."/>
            <person name="Docking T.R."/>
            <person name="Chan S.K."/>
            <person name="Taylor G.A."/>
            <person name="Palmquist D.L."/>
            <person name="Jackman S.D."/>
            <person name="Nguyen A."/>
            <person name="Li M."/>
            <person name="Henderson H."/>
            <person name="Janes J.K."/>
            <person name="Zhao Y."/>
            <person name="Pandoh P."/>
            <person name="Moore R."/>
            <person name="Sperling F.A."/>
            <person name="Huber D.P."/>
            <person name="Birol I."/>
            <person name="Jones S.J."/>
            <person name="Bohlmann J."/>
        </authorList>
    </citation>
    <scope>NUCLEOTIDE SEQUENCE</scope>
</reference>
<evidence type="ECO:0000256" key="4">
    <source>
        <dbReference type="ARBA" id="ARBA00022692"/>
    </source>
</evidence>
<name>A0AAR5P725_DENPD</name>
<evidence type="ECO:0000256" key="14">
    <source>
        <dbReference type="RuleBase" id="RU000405"/>
    </source>
</evidence>
<evidence type="ECO:0000256" key="16">
    <source>
        <dbReference type="SAM" id="SignalP"/>
    </source>
</evidence>
<dbReference type="InterPro" id="IPR001245">
    <property type="entry name" value="Ser-Thr/Tyr_kinase_cat_dom"/>
</dbReference>
<dbReference type="Pfam" id="PF00211">
    <property type="entry name" value="Guanylate_cyc"/>
    <property type="match status" value="1"/>
</dbReference>
<evidence type="ECO:0000256" key="6">
    <source>
        <dbReference type="ARBA" id="ARBA00022741"/>
    </source>
</evidence>
<evidence type="ECO:0000256" key="8">
    <source>
        <dbReference type="ARBA" id="ARBA00023134"/>
    </source>
</evidence>
<evidence type="ECO:0000256" key="5">
    <source>
        <dbReference type="ARBA" id="ARBA00022729"/>
    </source>
</evidence>
<evidence type="ECO:0000313" key="20">
    <source>
        <dbReference type="Proteomes" id="UP000019118"/>
    </source>
</evidence>
<dbReference type="GO" id="GO:0035556">
    <property type="term" value="P:intracellular signal transduction"/>
    <property type="evidence" value="ECO:0007669"/>
    <property type="project" value="InterPro"/>
</dbReference>
<dbReference type="EnsemblMetazoa" id="XM_019901098.1">
    <property type="protein sequence ID" value="XP_019756657.1"/>
    <property type="gene ID" value="LOC109535221"/>
</dbReference>
<dbReference type="SUPFAM" id="SSF55073">
    <property type="entry name" value="Nucleotide cyclase"/>
    <property type="match status" value="1"/>
</dbReference>
<protein>
    <recommendedName>
        <fullName evidence="3 15">Guanylate cyclase</fullName>
        <ecNumber evidence="3 15">4.6.1.2</ecNumber>
    </recommendedName>
</protein>
<evidence type="ECO:0000256" key="12">
    <source>
        <dbReference type="ARBA" id="ARBA00023239"/>
    </source>
</evidence>
<dbReference type="InterPro" id="IPR000719">
    <property type="entry name" value="Prot_kinase_dom"/>
</dbReference>
<dbReference type="InterPro" id="IPR001054">
    <property type="entry name" value="A/G_cyclase"/>
</dbReference>
<evidence type="ECO:0000256" key="2">
    <source>
        <dbReference type="ARBA" id="ARBA00004251"/>
    </source>
</evidence>
<reference evidence="19" key="2">
    <citation type="submission" date="2024-08" db="UniProtKB">
        <authorList>
            <consortium name="EnsemblMetazoa"/>
        </authorList>
    </citation>
    <scope>IDENTIFICATION</scope>
</reference>
<keyword evidence="11" id="KW-0325">Glycoprotein</keyword>
<keyword evidence="8" id="KW-0342">GTP-binding</keyword>
<dbReference type="GO" id="GO:0001653">
    <property type="term" value="F:peptide receptor activity"/>
    <property type="evidence" value="ECO:0007669"/>
    <property type="project" value="TreeGrafter"/>
</dbReference>
<keyword evidence="13 15" id="KW-0141">cGMP biosynthesis</keyword>
<evidence type="ECO:0000256" key="13">
    <source>
        <dbReference type="ARBA" id="ARBA00023293"/>
    </source>
</evidence>
<dbReference type="InterPro" id="IPR029787">
    <property type="entry name" value="Nucleotide_cyclase"/>
</dbReference>
<dbReference type="SMART" id="SM00220">
    <property type="entry name" value="S_TKc"/>
    <property type="match status" value="1"/>
</dbReference>
<feature type="domain" description="Guanylate cyclase" evidence="18">
    <location>
        <begin position="903"/>
        <end position="1033"/>
    </location>
</feature>
<dbReference type="InterPro" id="IPR001828">
    <property type="entry name" value="ANF_lig-bd_rcpt"/>
</dbReference>
<keyword evidence="5 16" id="KW-0732">Signal</keyword>
<dbReference type="CDD" id="cd07302">
    <property type="entry name" value="CHD"/>
    <property type="match status" value="1"/>
</dbReference>
<keyword evidence="6" id="KW-0547">Nucleotide-binding</keyword>
<dbReference type="PANTHER" id="PTHR11920">
    <property type="entry name" value="GUANYLYL CYCLASE"/>
    <property type="match status" value="1"/>
</dbReference>
<evidence type="ECO:0000259" key="18">
    <source>
        <dbReference type="PROSITE" id="PS50125"/>
    </source>
</evidence>
<dbReference type="Gene3D" id="3.40.50.2300">
    <property type="match status" value="2"/>
</dbReference>
<dbReference type="CDD" id="cd06370">
    <property type="entry name" value="PBP1_SAP_GC-like"/>
    <property type="match status" value="1"/>
</dbReference>
<dbReference type="GO" id="GO:0005886">
    <property type="term" value="C:plasma membrane"/>
    <property type="evidence" value="ECO:0007669"/>
    <property type="project" value="UniProtKB-SubCell"/>
</dbReference>
<dbReference type="CDD" id="cd14042">
    <property type="entry name" value="PK_GC-A_B"/>
    <property type="match status" value="1"/>
</dbReference>
<evidence type="ECO:0000259" key="17">
    <source>
        <dbReference type="PROSITE" id="PS50011"/>
    </source>
</evidence>
<dbReference type="Pfam" id="PF07714">
    <property type="entry name" value="PK_Tyr_Ser-Thr"/>
    <property type="match status" value="1"/>
</dbReference>
<dbReference type="PROSITE" id="PS50011">
    <property type="entry name" value="PROTEIN_KINASE_DOM"/>
    <property type="match status" value="1"/>
</dbReference>
<dbReference type="Gene3D" id="3.30.70.1230">
    <property type="entry name" value="Nucleotide cyclase"/>
    <property type="match status" value="1"/>
</dbReference>